<evidence type="ECO:0000256" key="9">
    <source>
        <dbReference type="ARBA" id="ARBA00023098"/>
    </source>
</evidence>
<keyword evidence="7" id="KW-0276">Fatty acid metabolism</keyword>
<feature type="domain" description="Acyl-CoA oxidase C-alpha1" evidence="14">
    <location>
        <begin position="286"/>
        <end position="447"/>
    </location>
</feature>
<dbReference type="Pfam" id="PF14749">
    <property type="entry name" value="Acyl-CoA_ox_N"/>
    <property type="match status" value="1"/>
</dbReference>
<dbReference type="InterPro" id="IPR036250">
    <property type="entry name" value="AcylCo_DH-like_C"/>
</dbReference>
<name>A0ABN8B994_CHISP</name>
<dbReference type="Gene3D" id="1.20.140.10">
    <property type="entry name" value="Butyryl-CoA Dehydrogenase, subunit A, domain 3"/>
    <property type="match status" value="2"/>
</dbReference>
<sequence length="666" mass="75090">MGTVNEDLRRERDKCTFDITELTTLFDGGKDKMLERKEREELMVSKREFEQGVCEDLLSHKGKYEECMRKSIITFGHIRQMQREGKIKITDYKDVLDCLLGSGNTRDGSPLALHYMMFMPAILSLATTEQQEYWLSKAWDCKIIGSYAQTELGHGTFIRGLETIATYDATTKEFVLHSPTITSYKWWPGGIGHTANYSIVVAQLYTKGECHGIHWFMVQVRDEETHETLPGIKLGDIGPKMGLQPVNNGFLGFEHVRIPRSHMLMKHAQVLEDGTYVKSSNQKLLYAAMVFVRVLILSDMVNHLSKAVTIATRYSAVRRQTPVIKGGPELQILDYATHQHKLFINIASTYAIRIVANKQWEIYYKVNDEVANGNCTRLAELHALACCLKAVGTSDAASGVERMRRACGGQGYLQSSYLPQLGAFTAAACTYEGDNTVLLLQTARFLVKTWQQIDSSSLTPTVSYMKPASAARYLDRWENSVEGIIHGLQVVAVKKIAGCVTVMEKRVQSGMALEDAWNMTSVQLEAAAEAHCRVILVTFFFEGISEWLAKASPPLRHVLQLLLELYAVYWALEKMVDLMKYTCISGDDAEALQSRYEQLLSSLRPHAVPLVDALGIRDELLQSTLGAYDGQVYERLMQEALKSPLNEDRVNQTFHKYLKPFMKGKL</sequence>
<dbReference type="InterPro" id="IPR012258">
    <property type="entry name" value="Acyl-CoA_oxidase"/>
</dbReference>
<dbReference type="Pfam" id="PF01756">
    <property type="entry name" value="ACOX"/>
    <property type="match status" value="1"/>
</dbReference>
<keyword evidence="5 11" id="KW-0285">Flavoprotein</keyword>
<accession>A0ABN8B994</accession>
<evidence type="ECO:0000256" key="5">
    <source>
        <dbReference type="ARBA" id="ARBA00022630"/>
    </source>
</evidence>
<evidence type="ECO:0000313" key="15">
    <source>
        <dbReference type="EMBL" id="CAH0405624.1"/>
    </source>
</evidence>
<dbReference type="InterPro" id="IPR055060">
    <property type="entry name" value="ACOX_C_alpha1"/>
</dbReference>
<dbReference type="Proteomes" id="UP001153292">
    <property type="component" value="Chromosome 4"/>
</dbReference>
<keyword evidence="6 11" id="KW-0274">FAD</keyword>
<dbReference type="EMBL" id="OU963897">
    <property type="protein sequence ID" value="CAH0405624.1"/>
    <property type="molecule type" value="Genomic_DNA"/>
</dbReference>
<dbReference type="InterPro" id="IPR037069">
    <property type="entry name" value="AcylCoA_DH/ox_N_sf"/>
</dbReference>
<dbReference type="SUPFAM" id="SSF47203">
    <property type="entry name" value="Acyl-CoA dehydrogenase C-terminal domain-like"/>
    <property type="match status" value="2"/>
</dbReference>
<evidence type="ECO:0000256" key="7">
    <source>
        <dbReference type="ARBA" id="ARBA00022832"/>
    </source>
</evidence>
<comment type="subcellular location">
    <subcellularLocation>
        <location evidence="2">Peroxisome</location>
    </subcellularLocation>
</comment>
<evidence type="ECO:0000259" key="13">
    <source>
        <dbReference type="Pfam" id="PF14749"/>
    </source>
</evidence>
<dbReference type="PANTHER" id="PTHR10909">
    <property type="entry name" value="ELECTRON TRANSPORT OXIDOREDUCTASE"/>
    <property type="match status" value="1"/>
</dbReference>
<keyword evidence="8" id="KW-0560">Oxidoreductase</keyword>
<reference evidence="15" key="1">
    <citation type="submission" date="2021-12" db="EMBL/GenBank/DDBJ databases">
        <authorList>
            <person name="King R."/>
        </authorList>
    </citation>
    <scope>NUCLEOTIDE SEQUENCE</scope>
</reference>
<evidence type="ECO:0000256" key="8">
    <source>
        <dbReference type="ARBA" id="ARBA00023002"/>
    </source>
</evidence>
<dbReference type="Gene3D" id="2.40.110.10">
    <property type="entry name" value="Butyryl-CoA Dehydrogenase, subunit A, domain 2"/>
    <property type="match status" value="1"/>
</dbReference>
<evidence type="ECO:0000256" key="2">
    <source>
        <dbReference type="ARBA" id="ARBA00004275"/>
    </source>
</evidence>
<dbReference type="PIRSF" id="PIRSF000168">
    <property type="entry name" value="Acyl-CoA_oxidase"/>
    <property type="match status" value="1"/>
</dbReference>
<keyword evidence="9" id="KW-0443">Lipid metabolism</keyword>
<dbReference type="InterPro" id="IPR009100">
    <property type="entry name" value="AcylCoA_DH/oxidase_NM_dom_sf"/>
</dbReference>
<dbReference type="InterPro" id="IPR002655">
    <property type="entry name" value="Acyl-CoA_oxidase_C"/>
</dbReference>
<comment type="similarity">
    <text evidence="4 11">Belongs to the acyl-CoA oxidase family.</text>
</comment>
<evidence type="ECO:0000256" key="10">
    <source>
        <dbReference type="ARBA" id="ARBA00023140"/>
    </source>
</evidence>
<dbReference type="PANTHER" id="PTHR10909:SF250">
    <property type="entry name" value="PEROXISOMAL ACYL-COENZYME A OXIDASE 1"/>
    <property type="match status" value="1"/>
</dbReference>
<protein>
    <recommendedName>
        <fullName evidence="11">Acyl-coenzyme A oxidase</fullName>
    </recommendedName>
</protein>
<evidence type="ECO:0000256" key="1">
    <source>
        <dbReference type="ARBA" id="ARBA00001974"/>
    </source>
</evidence>
<dbReference type="InterPro" id="IPR046373">
    <property type="entry name" value="Acyl-CoA_Oxase/DH_mid-dom_sf"/>
</dbReference>
<keyword evidence="16" id="KW-1185">Reference proteome</keyword>
<feature type="domain" description="Acyl-CoA oxidase C-terminal" evidence="12">
    <location>
        <begin position="481"/>
        <end position="663"/>
    </location>
</feature>
<feature type="domain" description="Acyl-coenzyme A oxidase N-terminal" evidence="13">
    <location>
        <begin position="18"/>
        <end position="144"/>
    </location>
</feature>
<evidence type="ECO:0000313" key="16">
    <source>
        <dbReference type="Proteomes" id="UP001153292"/>
    </source>
</evidence>
<keyword evidence="10" id="KW-0576">Peroxisome</keyword>
<comment type="pathway">
    <text evidence="3">Lipid metabolism; peroxisomal fatty acid beta-oxidation.</text>
</comment>
<organism evidence="15 16">
    <name type="scientific">Chilo suppressalis</name>
    <name type="common">Asiatic rice borer moth</name>
    <dbReference type="NCBI Taxonomy" id="168631"/>
    <lineage>
        <taxon>Eukaryota</taxon>
        <taxon>Metazoa</taxon>
        <taxon>Ecdysozoa</taxon>
        <taxon>Arthropoda</taxon>
        <taxon>Hexapoda</taxon>
        <taxon>Insecta</taxon>
        <taxon>Pterygota</taxon>
        <taxon>Neoptera</taxon>
        <taxon>Endopterygota</taxon>
        <taxon>Lepidoptera</taxon>
        <taxon>Glossata</taxon>
        <taxon>Ditrysia</taxon>
        <taxon>Pyraloidea</taxon>
        <taxon>Crambidae</taxon>
        <taxon>Crambinae</taxon>
        <taxon>Chilo</taxon>
    </lineage>
</organism>
<proteinExistence type="inferred from homology"/>
<comment type="cofactor">
    <cofactor evidence="1">
        <name>FAD</name>
        <dbReference type="ChEBI" id="CHEBI:57692"/>
    </cofactor>
</comment>
<evidence type="ECO:0000256" key="3">
    <source>
        <dbReference type="ARBA" id="ARBA00004846"/>
    </source>
</evidence>
<gene>
    <name evidence="15" type="ORF">CHILSU_LOCUS8987</name>
</gene>
<evidence type="ECO:0000259" key="12">
    <source>
        <dbReference type="Pfam" id="PF01756"/>
    </source>
</evidence>
<evidence type="ECO:0000259" key="14">
    <source>
        <dbReference type="Pfam" id="PF22924"/>
    </source>
</evidence>
<evidence type="ECO:0000256" key="11">
    <source>
        <dbReference type="PIRNR" id="PIRNR000168"/>
    </source>
</evidence>
<evidence type="ECO:0000256" key="6">
    <source>
        <dbReference type="ARBA" id="ARBA00022827"/>
    </source>
</evidence>
<dbReference type="SUPFAM" id="SSF56645">
    <property type="entry name" value="Acyl-CoA dehydrogenase NM domain-like"/>
    <property type="match status" value="1"/>
</dbReference>
<dbReference type="Pfam" id="PF22924">
    <property type="entry name" value="ACOX_C_alpha1"/>
    <property type="match status" value="1"/>
</dbReference>
<evidence type="ECO:0000256" key="4">
    <source>
        <dbReference type="ARBA" id="ARBA00006288"/>
    </source>
</evidence>
<dbReference type="Gene3D" id="1.10.540.10">
    <property type="entry name" value="Acyl-CoA dehydrogenase/oxidase, N-terminal domain"/>
    <property type="match status" value="1"/>
</dbReference>
<dbReference type="InterPro" id="IPR029320">
    <property type="entry name" value="Acyl-CoA_ox_N"/>
</dbReference>